<feature type="compositionally biased region" description="Polar residues" evidence="7">
    <location>
        <begin position="1"/>
        <end position="27"/>
    </location>
</feature>
<evidence type="ECO:0000256" key="8">
    <source>
        <dbReference type="SAM" id="Phobius"/>
    </source>
</evidence>
<evidence type="ECO:0000256" key="5">
    <source>
        <dbReference type="ARBA" id="ARBA00022989"/>
    </source>
</evidence>
<organism evidence="9 10">
    <name type="scientific">Necator americanus</name>
    <name type="common">Human hookworm</name>
    <dbReference type="NCBI Taxonomy" id="51031"/>
    <lineage>
        <taxon>Eukaryota</taxon>
        <taxon>Metazoa</taxon>
        <taxon>Ecdysozoa</taxon>
        <taxon>Nematoda</taxon>
        <taxon>Chromadorea</taxon>
        <taxon>Rhabditida</taxon>
        <taxon>Rhabditina</taxon>
        <taxon>Rhabditomorpha</taxon>
        <taxon>Strongyloidea</taxon>
        <taxon>Ancylostomatidae</taxon>
        <taxon>Bunostominae</taxon>
        <taxon>Necator</taxon>
    </lineage>
</organism>
<keyword evidence="10" id="KW-1185">Reference proteome</keyword>
<evidence type="ECO:0000256" key="7">
    <source>
        <dbReference type="SAM" id="MobiDB-lite"/>
    </source>
</evidence>
<dbReference type="Proteomes" id="UP001303046">
    <property type="component" value="Unassembled WGS sequence"/>
</dbReference>
<feature type="region of interest" description="Disordered" evidence="7">
    <location>
        <begin position="1"/>
        <end position="59"/>
    </location>
</feature>
<feature type="compositionally biased region" description="Basic and acidic residues" evidence="7">
    <location>
        <begin position="32"/>
        <end position="43"/>
    </location>
</feature>
<comment type="similarity">
    <text evidence="2">Belongs to the X(+)/potassium ATPases subunit beta family.</text>
</comment>
<protein>
    <recommendedName>
        <fullName evidence="11">Sodium / potassium ATPase beta chain</fullName>
    </recommendedName>
</protein>
<name>A0ABR1DBI4_NECAM</name>
<dbReference type="InterPro" id="IPR038702">
    <property type="entry name" value="Na/K_ATPase_sub_beta_sf"/>
</dbReference>
<evidence type="ECO:0000313" key="9">
    <source>
        <dbReference type="EMBL" id="KAK6747406.1"/>
    </source>
</evidence>
<comment type="caution">
    <text evidence="9">The sequence shown here is derived from an EMBL/GenBank/DDBJ whole genome shotgun (WGS) entry which is preliminary data.</text>
</comment>
<evidence type="ECO:0000256" key="6">
    <source>
        <dbReference type="ARBA" id="ARBA00023136"/>
    </source>
</evidence>
<comment type="subcellular location">
    <subcellularLocation>
        <location evidence="1">Membrane</location>
        <topology evidence="1">Single-pass type II membrane protein</topology>
    </subcellularLocation>
</comment>
<feature type="transmembrane region" description="Helical" evidence="8">
    <location>
        <begin position="73"/>
        <end position="95"/>
    </location>
</feature>
<dbReference type="PANTHER" id="PTHR11523">
    <property type="entry name" value="SODIUM/POTASSIUM-DEPENDENT ATPASE BETA SUBUNIT"/>
    <property type="match status" value="1"/>
</dbReference>
<accession>A0ABR1DBI4</accession>
<keyword evidence="5 8" id="KW-1133">Transmembrane helix</keyword>
<evidence type="ECO:0000313" key="10">
    <source>
        <dbReference type="Proteomes" id="UP001303046"/>
    </source>
</evidence>
<reference evidence="9 10" key="1">
    <citation type="submission" date="2023-08" db="EMBL/GenBank/DDBJ databases">
        <title>A Necator americanus chromosomal reference genome.</title>
        <authorList>
            <person name="Ilik V."/>
            <person name="Petrzelkova K.J."/>
            <person name="Pardy F."/>
            <person name="Fuh T."/>
            <person name="Niatou-Singa F.S."/>
            <person name="Gouil Q."/>
            <person name="Baker L."/>
            <person name="Ritchie M.E."/>
            <person name="Jex A.R."/>
            <person name="Gazzola D."/>
            <person name="Li H."/>
            <person name="Toshio Fujiwara R."/>
            <person name="Zhan B."/>
            <person name="Aroian R.V."/>
            <person name="Pafco B."/>
            <person name="Schwarz E.M."/>
        </authorList>
    </citation>
    <scope>NUCLEOTIDE SEQUENCE [LARGE SCALE GENOMIC DNA]</scope>
    <source>
        <strain evidence="9 10">Aroian</strain>
        <tissue evidence="9">Whole animal</tissue>
    </source>
</reference>
<dbReference type="Pfam" id="PF00287">
    <property type="entry name" value="Na_K-ATPase"/>
    <property type="match status" value="1"/>
</dbReference>
<evidence type="ECO:0000256" key="1">
    <source>
        <dbReference type="ARBA" id="ARBA00004606"/>
    </source>
</evidence>
<evidence type="ECO:0008006" key="11">
    <source>
        <dbReference type="Google" id="ProtNLM"/>
    </source>
</evidence>
<dbReference type="EMBL" id="JAVFWL010000004">
    <property type="protein sequence ID" value="KAK6747406.1"/>
    <property type="molecule type" value="Genomic_DNA"/>
</dbReference>
<dbReference type="PANTHER" id="PTHR11523:SF52">
    <property type="entry name" value="SODIUM_POTASSIUM-TRANSPORTING ATPASE SUBUNIT BETA"/>
    <property type="match status" value="1"/>
</dbReference>
<evidence type="ECO:0000256" key="2">
    <source>
        <dbReference type="ARBA" id="ARBA00005876"/>
    </source>
</evidence>
<dbReference type="Gene3D" id="2.60.40.1660">
    <property type="entry name" value="Na, k-atpase alpha subunit"/>
    <property type="match status" value="1"/>
</dbReference>
<dbReference type="InterPro" id="IPR000402">
    <property type="entry name" value="Na/K_ATPase_sub_beta"/>
</dbReference>
<evidence type="ECO:0000256" key="4">
    <source>
        <dbReference type="ARBA" id="ARBA00022968"/>
    </source>
</evidence>
<keyword evidence="4" id="KW-0735">Signal-anchor</keyword>
<keyword evidence="3 8" id="KW-0812">Transmembrane</keyword>
<gene>
    <name evidence="9" type="primary">Necator_chrIV.g13832</name>
    <name evidence="9" type="ORF">RB195_000540</name>
</gene>
<keyword evidence="6 8" id="KW-0472">Membrane</keyword>
<proteinExistence type="inferred from homology"/>
<evidence type="ECO:0000256" key="3">
    <source>
        <dbReference type="ARBA" id="ARBA00022692"/>
    </source>
</evidence>
<sequence>MPVHSKSQTETRALLAPSSTTTADRQGSISSTEKKSSKEKESYEATDEVSIQGPKKSDGSEFRKGFKGWSMSVFYLSTVWFFGAAFSVLIMYLLLIQLNERPHFFGRGTHIGGVPHILFEPNPNRFDVSTRSVVTFRATEPASYENLMIRYKSILKDEYNMTIGPKCSRIRGVLDGAPTNKSVCQVEADSKHEFGECTLTLDNINRGMGFSRTEPCIMLRLTRIIGWYPNDFKDSNERSCEAGPHSYSPHSNCCNRRRITFSCTSSSVNIKMLPSDGISTCAYPFWNKAGYQQPFVMLKLSNLTDGKNEIRCSPALESIKKLDDGTENTVRITLESLPV</sequence>